<evidence type="ECO:0000313" key="1">
    <source>
        <dbReference type="EMBL" id="KAF2257403.1"/>
    </source>
</evidence>
<keyword evidence="2" id="KW-1185">Reference proteome</keyword>
<dbReference type="AlphaFoldDB" id="A0A6A6J7H8"/>
<reference evidence="1" key="1">
    <citation type="journal article" date="2020" name="Stud. Mycol.">
        <title>101 Dothideomycetes genomes: a test case for predicting lifestyles and emergence of pathogens.</title>
        <authorList>
            <person name="Haridas S."/>
            <person name="Albert R."/>
            <person name="Binder M."/>
            <person name="Bloem J."/>
            <person name="Labutti K."/>
            <person name="Salamov A."/>
            <person name="Andreopoulos B."/>
            <person name="Baker S."/>
            <person name="Barry K."/>
            <person name="Bills G."/>
            <person name="Bluhm B."/>
            <person name="Cannon C."/>
            <person name="Castanera R."/>
            <person name="Culley D."/>
            <person name="Daum C."/>
            <person name="Ezra D."/>
            <person name="Gonzalez J."/>
            <person name="Henrissat B."/>
            <person name="Kuo A."/>
            <person name="Liang C."/>
            <person name="Lipzen A."/>
            <person name="Lutzoni F."/>
            <person name="Magnuson J."/>
            <person name="Mondo S."/>
            <person name="Nolan M."/>
            <person name="Ohm R."/>
            <person name="Pangilinan J."/>
            <person name="Park H.-J."/>
            <person name="Ramirez L."/>
            <person name="Alfaro M."/>
            <person name="Sun H."/>
            <person name="Tritt A."/>
            <person name="Yoshinaga Y."/>
            <person name="Zwiers L.-H."/>
            <person name="Turgeon B."/>
            <person name="Goodwin S."/>
            <person name="Spatafora J."/>
            <person name="Crous P."/>
            <person name="Grigoriev I."/>
        </authorList>
    </citation>
    <scope>NUCLEOTIDE SEQUENCE</scope>
    <source>
        <strain evidence="1">CBS 122368</strain>
    </source>
</reference>
<gene>
    <name evidence="1" type="ORF">BU26DRAFT_514089</name>
</gene>
<dbReference type="Proteomes" id="UP000800094">
    <property type="component" value="Unassembled WGS sequence"/>
</dbReference>
<sequence length="98" mass="11130">MAAANWMLLGIVTSDMSEGTPRCAFVRVVNWSRTRSAASKAIGGGKESIQLDEMVVPQDHPRWFMAFQWWILSDSRGYSSHWFDYSLGRPIQSSTLYP</sequence>
<organism evidence="1 2">
    <name type="scientific">Trematosphaeria pertusa</name>
    <dbReference type="NCBI Taxonomy" id="390896"/>
    <lineage>
        <taxon>Eukaryota</taxon>
        <taxon>Fungi</taxon>
        <taxon>Dikarya</taxon>
        <taxon>Ascomycota</taxon>
        <taxon>Pezizomycotina</taxon>
        <taxon>Dothideomycetes</taxon>
        <taxon>Pleosporomycetidae</taxon>
        <taxon>Pleosporales</taxon>
        <taxon>Massarineae</taxon>
        <taxon>Trematosphaeriaceae</taxon>
        <taxon>Trematosphaeria</taxon>
    </lineage>
</organism>
<proteinExistence type="predicted"/>
<protein>
    <submittedName>
        <fullName evidence="1">Uncharacterized protein</fullName>
    </submittedName>
</protein>
<evidence type="ECO:0000313" key="2">
    <source>
        <dbReference type="Proteomes" id="UP000800094"/>
    </source>
</evidence>
<accession>A0A6A6J7H8</accession>
<dbReference type="GeneID" id="54581089"/>
<name>A0A6A6J7H8_9PLEO</name>
<dbReference type="RefSeq" id="XP_033692407.1">
    <property type="nucleotide sequence ID" value="XM_033827759.1"/>
</dbReference>
<dbReference type="EMBL" id="ML987189">
    <property type="protein sequence ID" value="KAF2257403.1"/>
    <property type="molecule type" value="Genomic_DNA"/>
</dbReference>